<dbReference type="Proteomes" id="UP001417504">
    <property type="component" value="Unassembled WGS sequence"/>
</dbReference>
<reference evidence="1 2" key="1">
    <citation type="submission" date="2024-01" db="EMBL/GenBank/DDBJ databases">
        <title>Genome assemblies of Stephania.</title>
        <authorList>
            <person name="Yang L."/>
        </authorList>
    </citation>
    <scope>NUCLEOTIDE SEQUENCE [LARGE SCALE GENOMIC DNA]</scope>
    <source>
        <strain evidence="1">QJT</strain>
        <tissue evidence="1">Leaf</tissue>
    </source>
</reference>
<comment type="caution">
    <text evidence="1">The sequence shown here is derived from an EMBL/GenBank/DDBJ whole genome shotgun (WGS) entry which is preliminary data.</text>
</comment>
<name>A0AAP0F1W1_9MAGN</name>
<evidence type="ECO:0000313" key="2">
    <source>
        <dbReference type="Proteomes" id="UP001417504"/>
    </source>
</evidence>
<gene>
    <name evidence="1" type="ORF">Sjap_019576</name>
</gene>
<protein>
    <recommendedName>
        <fullName evidence="3">ABC transporter domain-containing protein</fullName>
    </recommendedName>
</protein>
<evidence type="ECO:0008006" key="3">
    <source>
        <dbReference type="Google" id="ProtNLM"/>
    </source>
</evidence>
<evidence type="ECO:0000313" key="1">
    <source>
        <dbReference type="EMBL" id="KAK9102322.1"/>
    </source>
</evidence>
<dbReference type="PANTHER" id="PTHR48040">
    <property type="entry name" value="PLEIOTROPIC DRUG RESISTANCE PROTEIN 1-LIKE ISOFORM X1"/>
    <property type="match status" value="1"/>
</dbReference>
<organism evidence="1 2">
    <name type="scientific">Stephania japonica</name>
    <dbReference type="NCBI Taxonomy" id="461633"/>
    <lineage>
        <taxon>Eukaryota</taxon>
        <taxon>Viridiplantae</taxon>
        <taxon>Streptophyta</taxon>
        <taxon>Embryophyta</taxon>
        <taxon>Tracheophyta</taxon>
        <taxon>Spermatophyta</taxon>
        <taxon>Magnoliopsida</taxon>
        <taxon>Ranunculales</taxon>
        <taxon>Menispermaceae</taxon>
        <taxon>Menispermoideae</taxon>
        <taxon>Cissampelideae</taxon>
        <taxon>Stephania</taxon>
    </lineage>
</organism>
<accession>A0AAP0F1W1</accession>
<dbReference type="PANTHER" id="PTHR48040:SF28">
    <property type="entry name" value="ABC TRANSPORTER G FAMILY MEMBER 39-LIKE"/>
    <property type="match status" value="1"/>
</dbReference>
<sequence>MAHGLFRLSAGLCRTFTISGTAGALLNQLVFMLGGFTIPRALGKPQSIISEEAIQKMQVDQEEAKESPRNTSRWKTSSNSDGNIRIMELVELDDLQDAIVGLPGVTGLSTKQRKRLKIAVELVANPSIIFMDEPATGLDARAAAIVMRTVQEESRQLLLMKRGGQFIHMGPLGQDSSTIIEYFEAIPGVMKFREKMNPATWMLEASSVAAEVQLEIDFAQWNKELVKELGIPPPGAKDLYFPTKCSQPTWEQLKSCNWKQWLTYWRSPDYNLRTPKWWLWYYWICPVAWTVYGLIVSQYGDVEDIIKVPGSEDKIIKFYITNHYGFHTDYMGLVAGVLQSEEGRCLHNGQLAFTLNQSEIQLE</sequence>
<keyword evidence="2" id="KW-1185">Reference proteome</keyword>
<dbReference type="AlphaFoldDB" id="A0AAP0F1W1"/>
<dbReference type="Gene3D" id="3.40.50.300">
    <property type="entry name" value="P-loop containing nucleotide triphosphate hydrolases"/>
    <property type="match status" value="1"/>
</dbReference>
<dbReference type="EMBL" id="JBBNAE010000008">
    <property type="protein sequence ID" value="KAK9102322.1"/>
    <property type="molecule type" value="Genomic_DNA"/>
</dbReference>
<dbReference type="SUPFAM" id="SSF52540">
    <property type="entry name" value="P-loop containing nucleoside triphosphate hydrolases"/>
    <property type="match status" value="1"/>
</dbReference>
<dbReference type="InterPro" id="IPR027417">
    <property type="entry name" value="P-loop_NTPase"/>
</dbReference>
<proteinExistence type="predicted"/>